<gene>
    <name evidence="4" type="ORF">M9Y10_045486</name>
</gene>
<evidence type="ECO:0000313" key="4">
    <source>
        <dbReference type="EMBL" id="KAK8882843.1"/>
    </source>
</evidence>
<feature type="region of interest" description="Disordered" evidence="3">
    <location>
        <begin position="734"/>
        <end position="773"/>
    </location>
</feature>
<keyword evidence="1 2" id="KW-0175">Coiled coil</keyword>
<dbReference type="EMBL" id="JAPFFF010000009">
    <property type="protein sequence ID" value="KAK8882843.1"/>
    <property type="molecule type" value="Genomic_DNA"/>
</dbReference>
<evidence type="ECO:0000256" key="2">
    <source>
        <dbReference type="SAM" id="Coils"/>
    </source>
</evidence>
<evidence type="ECO:0000313" key="5">
    <source>
        <dbReference type="Proteomes" id="UP001470230"/>
    </source>
</evidence>
<proteinExistence type="predicted"/>
<organism evidence="4 5">
    <name type="scientific">Tritrichomonas musculus</name>
    <dbReference type="NCBI Taxonomy" id="1915356"/>
    <lineage>
        <taxon>Eukaryota</taxon>
        <taxon>Metamonada</taxon>
        <taxon>Parabasalia</taxon>
        <taxon>Tritrichomonadida</taxon>
        <taxon>Tritrichomonadidae</taxon>
        <taxon>Tritrichomonas</taxon>
    </lineage>
</organism>
<dbReference type="PANTHER" id="PTHR18870:SF9">
    <property type="entry name" value="PROTEIN TAG-278-RELATED"/>
    <property type="match status" value="1"/>
</dbReference>
<feature type="coiled-coil region" evidence="2">
    <location>
        <begin position="220"/>
        <end position="416"/>
    </location>
</feature>
<protein>
    <submittedName>
        <fullName evidence="4">Uncharacterized protein</fullName>
    </submittedName>
</protein>
<feature type="coiled-coil region" evidence="2">
    <location>
        <begin position="169"/>
        <end position="196"/>
    </location>
</feature>
<feature type="compositionally biased region" description="Basic and acidic residues" evidence="3">
    <location>
        <begin position="736"/>
        <end position="763"/>
    </location>
</feature>
<accession>A0ABR2JWJ9</accession>
<sequence>MKSDLEIARYNTSKKLSQLNKVIQYLTYHLQDRIYQVVYFKKKYEEQEMEIINGIDDKIRPIFENLNESRIEIEEQTNKFYQNKLSTMRAALDARLKAATNEVQTKMSEVEKEIGNSFTTLEIINSSLEEQLSILKDKSKFDVTSLKIKITQMTKDHQFEMKKRDGESRRKIKSVEDEFQKKAKELELQHKDEIDQLKGNTNLNSLSIPSNLKQPFINSKERIKNLQKFIQNQIAEMNKQKEIFQKNMSSYREKFKKIISNYPKTDKIKLEDIEKLKKGLEQKYLQMQNRIESLRSELNFKKQNYENEMATLEKELNQIRGSINNQKEEKEKTIELTKKKSNNELFTFIQSLNDERNKLKLKNQRILNKQEEIIKRIQSDIDNFDEDHSNEFVLLKEEKESHLTEFEQENKKIKTDFQNRMYNEVKKFNELKSNFEVKIKHTSSQSAEFAKRDDEYKKLKIVLESLNRSIESNMKNLAKNTNEDLTKFKNEKNQELETSKLKLNCNFEVAEHKRKADITAYQKELDVEYSLKQTEIEKDSKEKIDQIQTEFLNQKEIELNELNIEYEKKFNSIENELNSVIIPDEIIELTDQSINDLKIKLENLPGEVTEERNSIVSKFEQSIDEEEERHRQLLLSYLAYCNESQERDYESCFTEQKKRISLFEGQIKELDKEFKRIVNMSLKLAKFDSEDLEQIRLEEELSRVRQEMKAKIRNEENIKNDLIKEATQKILQQQEENEKNYKEENDKQRKESKESHNLFDEQRNRRRKISENSVKNLKEEENNFRNLLENRKIENNEKLVELKRAIINVRQKAEDENESFEERLLKERRRLEKENKLITDKFPDQIKLLKDGIEKMHPELDRKILEMTERRDKAKLASLNKPMRKEEISIIKRLEGQLSVTTSHLTAVGRDLLQYRQQLISQEGEYNVRFGADRSVAIMKPSKRRPTTTMATKRLPKLFNFDSTQNSY</sequence>
<reference evidence="4 5" key="1">
    <citation type="submission" date="2024-04" db="EMBL/GenBank/DDBJ databases">
        <title>Tritrichomonas musculus Genome.</title>
        <authorList>
            <person name="Alves-Ferreira E."/>
            <person name="Grigg M."/>
            <person name="Lorenzi H."/>
            <person name="Galac M."/>
        </authorList>
    </citation>
    <scope>NUCLEOTIDE SEQUENCE [LARGE SCALE GENOMIC DNA]</scope>
    <source>
        <strain evidence="4 5">EAF2021</strain>
    </source>
</reference>
<keyword evidence="5" id="KW-1185">Reference proteome</keyword>
<dbReference type="Proteomes" id="UP001470230">
    <property type="component" value="Unassembled WGS sequence"/>
</dbReference>
<evidence type="ECO:0000256" key="3">
    <source>
        <dbReference type="SAM" id="MobiDB-lite"/>
    </source>
</evidence>
<comment type="caution">
    <text evidence="4">The sequence shown here is derived from an EMBL/GenBank/DDBJ whole genome shotgun (WGS) entry which is preliminary data.</text>
</comment>
<name>A0ABR2JWJ9_9EUKA</name>
<evidence type="ECO:0000256" key="1">
    <source>
        <dbReference type="ARBA" id="ARBA00023054"/>
    </source>
</evidence>
<dbReference type="PANTHER" id="PTHR18870">
    <property type="entry name" value="PROTEIN TAG-278-RELATED"/>
    <property type="match status" value="1"/>
</dbReference>